<name>A0AAR5P3V0_DENPD</name>
<comment type="subcellular location">
    <subcellularLocation>
        <location evidence="1">Endosome membrane</location>
        <topology evidence="1">Single-pass type I membrane protein</topology>
    </subcellularLocation>
</comment>
<dbReference type="InterPro" id="IPR002000">
    <property type="entry name" value="Lysosome-assoc_membr_glycop"/>
</dbReference>
<evidence type="ECO:0000259" key="10">
    <source>
        <dbReference type="Pfam" id="PF01299"/>
    </source>
</evidence>
<accession>A0AAR5P3V0</accession>
<dbReference type="GO" id="GO:0072594">
    <property type="term" value="P:establishment of protein localization to organelle"/>
    <property type="evidence" value="ECO:0007669"/>
    <property type="project" value="TreeGrafter"/>
</dbReference>
<dbReference type="PANTHER" id="PTHR11506:SF40">
    <property type="entry name" value="LYSOSOME-ASSOCIATED MEMBRANE GLYCOPROTEIN 5"/>
    <property type="match status" value="1"/>
</dbReference>
<dbReference type="EnsemblMetazoa" id="XM_019899988.1">
    <property type="protein sequence ID" value="XP_019755547.1"/>
    <property type="gene ID" value="LOC109534340"/>
</dbReference>
<dbReference type="GO" id="GO:0005765">
    <property type="term" value="C:lysosomal membrane"/>
    <property type="evidence" value="ECO:0007669"/>
    <property type="project" value="TreeGrafter"/>
</dbReference>
<keyword evidence="4" id="KW-0967">Endosome</keyword>
<feature type="chain" id="PRO_5043501786" description="Lysosome-associated membrane glycoprotein 2-like luminal domain-containing protein" evidence="9">
    <location>
        <begin position="25"/>
        <end position="279"/>
    </location>
</feature>
<dbReference type="Proteomes" id="UP000019118">
    <property type="component" value="Unassembled WGS sequence"/>
</dbReference>
<dbReference type="GO" id="GO:0031902">
    <property type="term" value="C:late endosome membrane"/>
    <property type="evidence" value="ECO:0007669"/>
    <property type="project" value="TreeGrafter"/>
</dbReference>
<feature type="transmembrane region" description="Helical" evidence="8">
    <location>
        <begin position="245"/>
        <end position="265"/>
    </location>
</feature>
<proteinExistence type="predicted"/>
<keyword evidence="5 8" id="KW-1133">Transmembrane helix</keyword>
<keyword evidence="7" id="KW-0325">Glycoprotein</keyword>
<keyword evidence="6 8" id="KW-0472">Membrane</keyword>
<evidence type="ECO:0000256" key="1">
    <source>
        <dbReference type="ARBA" id="ARBA00004530"/>
    </source>
</evidence>
<dbReference type="PANTHER" id="PTHR11506">
    <property type="entry name" value="LYSOSOME-ASSOCIATED MEMBRANE GLYCOPROTEIN"/>
    <property type="match status" value="1"/>
</dbReference>
<protein>
    <recommendedName>
        <fullName evidence="10">Lysosome-associated membrane glycoprotein 2-like luminal domain-containing protein</fullName>
    </recommendedName>
</protein>
<dbReference type="AlphaFoldDB" id="A0AAR5P3V0"/>
<dbReference type="GO" id="GO:0005886">
    <property type="term" value="C:plasma membrane"/>
    <property type="evidence" value="ECO:0007669"/>
    <property type="project" value="TreeGrafter"/>
</dbReference>
<evidence type="ECO:0000256" key="3">
    <source>
        <dbReference type="ARBA" id="ARBA00022729"/>
    </source>
</evidence>
<evidence type="ECO:0000256" key="6">
    <source>
        <dbReference type="ARBA" id="ARBA00023136"/>
    </source>
</evidence>
<evidence type="ECO:0000256" key="8">
    <source>
        <dbReference type="SAM" id="Phobius"/>
    </source>
</evidence>
<dbReference type="Pfam" id="PF01299">
    <property type="entry name" value="Lamp2-like_luminal"/>
    <property type="match status" value="1"/>
</dbReference>
<feature type="domain" description="Lysosome-associated membrane glycoprotein 2-like luminal" evidence="10">
    <location>
        <begin position="63"/>
        <end position="189"/>
    </location>
</feature>
<dbReference type="KEGG" id="dpa:109534340"/>
<evidence type="ECO:0000256" key="2">
    <source>
        <dbReference type="ARBA" id="ARBA00022692"/>
    </source>
</evidence>
<evidence type="ECO:0000256" key="4">
    <source>
        <dbReference type="ARBA" id="ARBA00022753"/>
    </source>
</evidence>
<keyword evidence="12" id="KW-1185">Reference proteome</keyword>
<organism evidence="11 12">
    <name type="scientific">Dendroctonus ponderosae</name>
    <name type="common">Mountain pine beetle</name>
    <dbReference type="NCBI Taxonomy" id="77166"/>
    <lineage>
        <taxon>Eukaryota</taxon>
        <taxon>Metazoa</taxon>
        <taxon>Ecdysozoa</taxon>
        <taxon>Arthropoda</taxon>
        <taxon>Hexapoda</taxon>
        <taxon>Insecta</taxon>
        <taxon>Pterygota</taxon>
        <taxon>Neoptera</taxon>
        <taxon>Endopterygota</taxon>
        <taxon>Coleoptera</taxon>
        <taxon>Polyphaga</taxon>
        <taxon>Cucujiformia</taxon>
        <taxon>Curculionidae</taxon>
        <taxon>Scolytinae</taxon>
        <taxon>Dendroctonus</taxon>
    </lineage>
</organism>
<evidence type="ECO:0000256" key="7">
    <source>
        <dbReference type="ARBA" id="ARBA00023180"/>
    </source>
</evidence>
<sequence>MARFVGVYFQFFALCISLSSLVDSIDLANKGTTRPRLKATVAPQVSALNVTTKSPKEDSGVAIYRVINRKTDTTCILLKTDAVVEVKFKLHGIETQADSFIPEDAMVVGECDQEESVVMTIVWPGYSITMAFAKTPGGEVWFLKNVALTASVDIPQFHGIKTRDKTLRLYNESTLVPTPVGKSYLCEEVDINLKTDPADHPPKDVYGTLLLRMLQVQAFMYKSENFSTSFQCKNVRGFRSETTPIAVGSTLAIVALAIIAGYGAFRYFKVKNVQYNTME</sequence>
<dbReference type="InterPro" id="IPR048528">
    <property type="entry name" value="Lamp2-like_luminal"/>
</dbReference>
<dbReference type="RefSeq" id="XP_019755547.1">
    <property type="nucleotide sequence ID" value="XM_019899988.2"/>
</dbReference>
<evidence type="ECO:0000256" key="9">
    <source>
        <dbReference type="SAM" id="SignalP"/>
    </source>
</evidence>
<feature type="signal peptide" evidence="9">
    <location>
        <begin position="1"/>
        <end position="24"/>
    </location>
</feature>
<dbReference type="Gene3D" id="2.40.160.110">
    <property type="match status" value="1"/>
</dbReference>
<evidence type="ECO:0000256" key="5">
    <source>
        <dbReference type="ARBA" id="ARBA00022989"/>
    </source>
</evidence>
<evidence type="ECO:0000313" key="12">
    <source>
        <dbReference type="Proteomes" id="UP000019118"/>
    </source>
</evidence>
<dbReference type="GeneID" id="109534340"/>
<evidence type="ECO:0000313" key="11">
    <source>
        <dbReference type="EnsemblMetazoa" id="XP_019755547.1"/>
    </source>
</evidence>
<reference evidence="12" key="1">
    <citation type="journal article" date="2013" name="Genome Biol.">
        <title>Draft genome of the mountain pine beetle, Dendroctonus ponderosae Hopkins, a major forest pest.</title>
        <authorList>
            <person name="Keeling C.I."/>
            <person name="Yuen M.M."/>
            <person name="Liao N.Y."/>
            <person name="Docking T.R."/>
            <person name="Chan S.K."/>
            <person name="Taylor G.A."/>
            <person name="Palmquist D.L."/>
            <person name="Jackman S.D."/>
            <person name="Nguyen A."/>
            <person name="Li M."/>
            <person name="Henderson H."/>
            <person name="Janes J.K."/>
            <person name="Zhao Y."/>
            <person name="Pandoh P."/>
            <person name="Moore R."/>
            <person name="Sperling F.A."/>
            <person name="Huber D.P."/>
            <person name="Birol I."/>
            <person name="Jones S.J."/>
            <person name="Bohlmann J."/>
        </authorList>
    </citation>
    <scope>NUCLEOTIDE SEQUENCE</scope>
</reference>
<keyword evidence="2 8" id="KW-0812">Transmembrane</keyword>
<reference evidence="11" key="2">
    <citation type="submission" date="2024-08" db="UniProtKB">
        <authorList>
            <consortium name="EnsemblMetazoa"/>
        </authorList>
    </citation>
    <scope>IDENTIFICATION</scope>
</reference>
<keyword evidence="3 9" id="KW-0732">Signal</keyword>